<keyword evidence="5" id="KW-1133">Transmembrane helix</keyword>
<evidence type="ECO:0000313" key="7">
    <source>
        <dbReference type="Proteomes" id="UP000007798"/>
    </source>
</evidence>
<proteinExistence type="inferred from homology"/>
<accession>B4N6A2</accession>
<organism evidence="6 7">
    <name type="scientific">Drosophila willistoni</name>
    <name type="common">Fruit fly</name>
    <dbReference type="NCBI Taxonomy" id="7260"/>
    <lineage>
        <taxon>Eukaryota</taxon>
        <taxon>Metazoa</taxon>
        <taxon>Ecdysozoa</taxon>
        <taxon>Arthropoda</taxon>
        <taxon>Hexapoda</taxon>
        <taxon>Insecta</taxon>
        <taxon>Pterygota</taxon>
        <taxon>Neoptera</taxon>
        <taxon>Endopterygota</taxon>
        <taxon>Diptera</taxon>
        <taxon>Brachycera</taxon>
        <taxon>Muscomorpha</taxon>
        <taxon>Ephydroidea</taxon>
        <taxon>Drosophilidae</taxon>
        <taxon>Drosophila</taxon>
        <taxon>Sophophora</taxon>
    </lineage>
</organism>
<comment type="similarity">
    <text evidence="1">Belongs to the UDP-glycosyltransferase family.</text>
</comment>
<dbReference type="Proteomes" id="UP000007798">
    <property type="component" value="Unassembled WGS sequence"/>
</dbReference>
<feature type="compositionally biased region" description="Basic and acidic residues" evidence="4">
    <location>
        <begin position="251"/>
        <end position="267"/>
    </location>
</feature>
<protein>
    <recommendedName>
        <fullName evidence="8">Glucuronosyltransferase</fullName>
    </recommendedName>
</protein>
<dbReference type="AlphaFoldDB" id="B4N6A2"/>
<dbReference type="InterPro" id="IPR050271">
    <property type="entry name" value="UDP-glycosyltransferase"/>
</dbReference>
<dbReference type="Gene3D" id="3.40.50.2000">
    <property type="entry name" value="Glycogen Phosphorylase B"/>
    <property type="match status" value="1"/>
</dbReference>
<reference evidence="6 7" key="1">
    <citation type="journal article" date="2007" name="Nature">
        <title>Evolution of genes and genomes on the Drosophila phylogeny.</title>
        <authorList>
            <consortium name="Drosophila 12 Genomes Consortium"/>
            <person name="Clark A.G."/>
            <person name="Eisen M.B."/>
            <person name="Smith D.R."/>
            <person name="Bergman C.M."/>
            <person name="Oliver B."/>
            <person name="Markow T.A."/>
            <person name="Kaufman T.C."/>
            <person name="Kellis M."/>
            <person name="Gelbart W."/>
            <person name="Iyer V.N."/>
            <person name="Pollard D.A."/>
            <person name="Sackton T.B."/>
            <person name="Larracuente A.M."/>
            <person name="Singh N.D."/>
            <person name="Abad J.P."/>
            <person name="Abt D.N."/>
            <person name="Adryan B."/>
            <person name="Aguade M."/>
            <person name="Akashi H."/>
            <person name="Anderson W.W."/>
            <person name="Aquadro C.F."/>
            <person name="Ardell D.H."/>
            <person name="Arguello R."/>
            <person name="Artieri C.G."/>
            <person name="Barbash D.A."/>
            <person name="Barker D."/>
            <person name="Barsanti P."/>
            <person name="Batterham P."/>
            <person name="Batzoglou S."/>
            <person name="Begun D."/>
            <person name="Bhutkar A."/>
            <person name="Blanco E."/>
            <person name="Bosak S.A."/>
            <person name="Bradley R.K."/>
            <person name="Brand A.D."/>
            <person name="Brent M.R."/>
            <person name="Brooks A.N."/>
            <person name="Brown R.H."/>
            <person name="Butlin R.K."/>
            <person name="Caggese C."/>
            <person name="Calvi B.R."/>
            <person name="Bernardo de Carvalho A."/>
            <person name="Caspi A."/>
            <person name="Castrezana S."/>
            <person name="Celniker S.E."/>
            <person name="Chang J.L."/>
            <person name="Chapple C."/>
            <person name="Chatterji S."/>
            <person name="Chinwalla A."/>
            <person name="Civetta A."/>
            <person name="Clifton S.W."/>
            <person name="Comeron J.M."/>
            <person name="Costello J.C."/>
            <person name="Coyne J.A."/>
            <person name="Daub J."/>
            <person name="David R.G."/>
            <person name="Delcher A.L."/>
            <person name="Delehaunty K."/>
            <person name="Do C.B."/>
            <person name="Ebling H."/>
            <person name="Edwards K."/>
            <person name="Eickbush T."/>
            <person name="Evans J.D."/>
            <person name="Filipski A."/>
            <person name="Findeiss S."/>
            <person name="Freyhult E."/>
            <person name="Fulton L."/>
            <person name="Fulton R."/>
            <person name="Garcia A.C."/>
            <person name="Gardiner A."/>
            <person name="Garfield D.A."/>
            <person name="Garvin B.E."/>
            <person name="Gibson G."/>
            <person name="Gilbert D."/>
            <person name="Gnerre S."/>
            <person name="Godfrey J."/>
            <person name="Good R."/>
            <person name="Gotea V."/>
            <person name="Gravely B."/>
            <person name="Greenberg A.J."/>
            <person name="Griffiths-Jones S."/>
            <person name="Gross S."/>
            <person name="Guigo R."/>
            <person name="Gustafson E.A."/>
            <person name="Haerty W."/>
            <person name="Hahn M.W."/>
            <person name="Halligan D.L."/>
            <person name="Halpern A.L."/>
            <person name="Halter G.M."/>
            <person name="Han M.V."/>
            <person name="Heger A."/>
            <person name="Hillier L."/>
            <person name="Hinrichs A.S."/>
            <person name="Holmes I."/>
            <person name="Hoskins R.A."/>
            <person name="Hubisz M.J."/>
            <person name="Hultmark D."/>
            <person name="Huntley M.A."/>
            <person name="Jaffe D.B."/>
            <person name="Jagadeeshan S."/>
            <person name="Jeck W.R."/>
            <person name="Johnson J."/>
            <person name="Jones C.D."/>
            <person name="Jordan W.C."/>
            <person name="Karpen G.H."/>
            <person name="Kataoka E."/>
            <person name="Keightley P.D."/>
            <person name="Kheradpour P."/>
            <person name="Kirkness E.F."/>
            <person name="Koerich L.B."/>
            <person name="Kristiansen K."/>
            <person name="Kudrna D."/>
            <person name="Kulathinal R.J."/>
            <person name="Kumar S."/>
            <person name="Kwok R."/>
            <person name="Lander E."/>
            <person name="Langley C.H."/>
            <person name="Lapoint R."/>
            <person name="Lazzaro B.P."/>
            <person name="Lee S.J."/>
            <person name="Levesque L."/>
            <person name="Li R."/>
            <person name="Lin C.F."/>
            <person name="Lin M.F."/>
            <person name="Lindblad-Toh K."/>
            <person name="Llopart A."/>
            <person name="Long M."/>
            <person name="Low L."/>
            <person name="Lozovsky E."/>
            <person name="Lu J."/>
            <person name="Luo M."/>
            <person name="Machado C.A."/>
            <person name="Makalowski W."/>
            <person name="Marzo M."/>
            <person name="Matsuda M."/>
            <person name="Matzkin L."/>
            <person name="McAllister B."/>
            <person name="McBride C.S."/>
            <person name="McKernan B."/>
            <person name="McKernan K."/>
            <person name="Mendez-Lago M."/>
            <person name="Minx P."/>
            <person name="Mollenhauer M.U."/>
            <person name="Montooth K."/>
            <person name="Mount S.M."/>
            <person name="Mu X."/>
            <person name="Myers E."/>
            <person name="Negre B."/>
            <person name="Newfeld S."/>
            <person name="Nielsen R."/>
            <person name="Noor M.A."/>
            <person name="O'Grady P."/>
            <person name="Pachter L."/>
            <person name="Papaceit M."/>
            <person name="Parisi M.J."/>
            <person name="Parisi M."/>
            <person name="Parts L."/>
            <person name="Pedersen J.S."/>
            <person name="Pesole G."/>
            <person name="Phillippy A.M."/>
            <person name="Ponting C.P."/>
            <person name="Pop M."/>
            <person name="Porcelli D."/>
            <person name="Powell J.R."/>
            <person name="Prohaska S."/>
            <person name="Pruitt K."/>
            <person name="Puig M."/>
            <person name="Quesneville H."/>
            <person name="Ram K.R."/>
            <person name="Rand D."/>
            <person name="Rasmussen M.D."/>
            <person name="Reed L.K."/>
            <person name="Reenan R."/>
            <person name="Reily A."/>
            <person name="Remington K.A."/>
            <person name="Rieger T.T."/>
            <person name="Ritchie M.G."/>
            <person name="Robin C."/>
            <person name="Rogers Y.H."/>
            <person name="Rohde C."/>
            <person name="Rozas J."/>
            <person name="Rubenfield M.J."/>
            <person name="Ruiz A."/>
            <person name="Russo S."/>
            <person name="Salzberg S.L."/>
            <person name="Sanchez-Gracia A."/>
            <person name="Saranga D.J."/>
            <person name="Sato H."/>
            <person name="Schaeffer S.W."/>
            <person name="Schatz M.C."/>
            <person name="Schlenke T."/>
            <person name="Schwartz R."/>
            <person name="Segarra C."/>
            <person name="Singh R.S."/>
            <person name="Sirot L."/>
            <person name="Sirota M."/>
            <person name="Sisneros N.B."/>
            <person name="Smith C.D."/>
            <person name="Smith T.F."/>
            <person name="Spieth J."/>
            <person name="Stage D.E."/>
            <person name="Stark A."/>
            <person name="Stephan W."/>
            <person name="Strausberg R.L."/>
            <person name="Strempel S."/>
            <person name="Sturgill D."/>
            <person name="Sutton G."/>
            <person name="Sutton G.G."/>
            <person name="Tao W."/>
            <person name="Teichmann S."/>
            <person name="Tobari Y.N."/>
            <person name="Tomimura Y."/>
            <person name="Tsolas J.M."/>
            <person name="Valente V.L."/>
            <person name="Venter E."/>
            <person name="Venter J.C."/>
            <person name="Vicario S."/>
            <person name="Vieira F.G."/>
            <person name="Vilella A.J."/>
            <person name="Villasante A."/>
            <person name="Walenz B."/>
            <person name="Wang J."/>
            <person name="Wasserman M."/>
            <person name="Watts T."/>
            <person name="Wilson D."/>
            <person name="Wilson R.K."/>
            <person name="Wing R.A."/>
            <person name="Wolfner M.F."/>
            <person name="Wong A."/>
            <person name="Wong G.K."/>
            <person name="Wu C.I."/>
            <person name="Wu G."/>
            <person name="Yamamoto D."/>
            <person name="Yang H.P."/>
            <person name="Yang S.P."/>
            <person name="Yorke J.A."/>
            <person name="Yoshida K."/>
            <person name="Zdobnov E."/>
            <person name="Zhang P."/>
            <person name="Zhang Y."/>
            <person name="Zimin A.V."/>
            <person name="Baldwin J."/>
            <person name="Abdouelleil A."/>
            <person name="Abdulkadir J."/>
            <person name="Abebe A."/>
            <person name="Abera B."/>
            <person name="Abreu J."/>
            <person name="Acer S.C."/>
            <person name="Aftuck L."/>
            <person name="Alexander A."/>
            <person name="An P."/>
            <person name="Anderson E."/>
            <person name="Anderson S."/>
            <person name="Arachi H."/>
            <person name="Azer M."/>
            <person name="Bachantsang P."/>
            <person name="Barry A."/>
            <person name="Bayul T."/>
            <person name="Berlin A."/>
            <person name="Bessette D."/>
            <person name="Bloom T."/>
            <person name="Blye J."/>
            <person name="Boguslavskiy L."/>
            <person name="Bonnet C."/>
            <person name="Boukhgalter B."/>
            <person name="Bourzgui I."/>
            <person name="Brown A."/>
            <person name="Cahill P."/>
            <person name="Channer S."/>
            <person name="Cheshatsang Y."/>
            <person name="Chuda L."/>
            <person name="Citroen M."/>
            <person name="Collymore A."/>
            <person name="Cooke P."/>
            <person name="Costello M."/>
            <person name="D'Aco K."/>
            <person name="Daza R."/>
            <person name="De Haan G."/>
            <person name="DeGray S."/>
            <person name="DeMaso C."/>
            <person name="Dhargay N."/>
            <person name="Dooley K."/>
            <person name="Dooley E."/>
            <person name="Doricent M."/>
            <person name="Dorje P."/>
            <person name="Dorjee K."/>
            <person name="Dupes A."/>
            <person name="Elong R."/>
            <person name="Falk J."/>
            <person name="Farina A."/>
            <person name="Faro S."/>
            <person name="Ferguson D."/>
            <person name="Fisher S."/>
            <person name="Foley C.D."/>
            <person name="Franke A."/>
            <person name="Friedrich D."/>
            <person name="Gadbois L."/>
            <person name="Gearin G."/>
            <person name="Gearin C.R."/>
            <person name="Giannoukos G."/>
            <person name="Goode T."/>
            <person name="Graham J."/>
            <person name="Grandbois E."/>
            <person name="Grewal S."/>
            <person name="Gyaltsen K."/>
            <person name="Hafez N."/>
            <person name="Hagos B."/>
            <person name="Hall J."/>
            <person name="Henson C."/>
            <person name="Hollinger A."/>
            <person name="Honan T."/>
            <person name="Huard M.D."/>
            <person name="Hughes L."/>
            <person name="Hurhula B."/>
            <person name="Husby M.E."/>
            <person name="Kamat A."/>
            <person name="Kanga B."/>
            <person name="Kashin S."/>
            <person name="Khazanovich D."/>
            <person name="Kisner P."/>
            <person name="Lance K."/>
            <person name="Lara M."/>
            <person name="Lee W."/>
            <person name="Lennon N."/>
            <person name="Letendre F."/>
            <person name="LeVine R."/>
            <person name="Lipovsky A."/>
            <person name="Liu X."/>
            <person name="Liu J."/>
            <person name="Liu S."/>
            <person name="Lokyitsang T."/>
            <person name="Lokyitsang Y."/>
            <person name="Lubonja R."/>
            <person name="Lui A."/>
            <person name="MacDonald P."/>
            <person name="Magnisalis V."/>
            <person name="Maru K."/>
            <person name="Matthews C."/>
            <person name="McCusker W."/>
            <person name="McDonough S."/>
            <person name="Mehta T."/>
            <person name="Meldrim J."/>
            <person name="Meneus L."/>
            <person name="Mihai O."/>
            <person name="Mihalev A."/>
            <person name="Mihova T."/>
            <person name="Mittelman R."/>
            <person name="Mlenga V."/>
            <person name="Montmayeur A."/>
            <person name="Mulrain L."/>
            <person name="Navidi A."/>
            <person name="Naylor J."/>
            <person name="Negash T."/>
            <person name="Nguyen T."/>
            <person name="Nguyen N."/>
            <person name="Nicol R."/>
            <person name="Norbu C."/>
            <person name="Norbu N."/>
            <person name="Novod N."/>
            <person name="O'Neill B."/>
            <person name="Osman S."/>
            <person name="Markiewicz E."/>
            <person name="Oyono O.L."/>
            <person name="Patti C."/>
            <person name="Phunkhang P."/>
            <person name="Pierre F."/>
            <person name="Priest M."/>
            <person name="Raghuraman S."/>
            <person name="Rege F."/>
            <person name="Reyes R."/>
            <person name="Rise C."/>
            <person name="Rogov P."/>
            <person name="Ross K."/>
            <person name="Ryan E."/>
            <person name="Settipalli S."/>
            <person name="Shea T."/>
            <person name="Sherpa N."/>
            <person name="Shi L."/>
            <person name="Shih D."/>
            <person name="Sparrow T."/>
            <person name="Spaulding J."/>
            <person name="Stalker J."/>
            <person name="Stange-Thomann N."/>
            <person name="Stavropoulos S."/>
            <person name="Stone C."/>
            <person name="Strader C."/>
            <person name="Tesfaye S."/>
            <person name="Thomson T."/>
            <person name="Thoulutsang Y."/>
            <person name="Thoulutsang D."/>
            <person name="Topham K."/>
            <person name="Topping I."/>
            <person name="Tsamla T."/>
            <person name="Vassiliev H."/>
            <person name="Vo A."/>
            <person name="Wangchuk T."/>
            <person name="Wangdi T."/>
            <person name="Weiand M."/>
            <person name="Wilkinson J."/>
            <person name="Wilson A."/>
            <person name="Yadav S."/>
            <person name="Young G."/>
            <person name="Yu Q."/>
            <person name="Zembek L."/>
            <person name="Zhong D."/>
            <person name="Zimmer A."/>
            <person name="Zwirko Z."/>
            <person name="Jaffe D.B."/>
            <person name="Alvarez P."/>
            <person name="Brockman W."/>
            <person name="Butler J."/>
            <person name="Chin C."/>
            <person name="Gnerre S."/>
            <person name="Grabherr M."/>
            <person name="Kleber M."/>
            <person name="Mauceli E."/>
            <person name="MacCallum I."/>
        </authorList>
    </citation>
    <scope>NUCLEOTIDE SEQUENCE [LARGE SCALE GENOMIC DNA]</scope>
    <source>
        <strain evidence="7">Tucson 14030-0811.24</strain>
    </source>
</reference>
<evidence type="ECO:0000256" key="5">
    <source>
        <dbReference type="SAM" id="Phobius"/>
    </source>
</evidence>
<dbReference type="PANTHER" id="PTHR48043">
    <property type="entry name" value="EG:EG0003.4 PROTEIN-RELATED"/>
    <property type="match status" value="1"/>
</dbReference>
<dbReference type="KEGG" id="dwi:6645985"/>
<evidence type="ECO:0000256" key="2">
    <source>
        <dbReference type="ARBA" id="ARBA00022676"/>
    </source>
</evidence>
<feature type="region of interest" description="Disordered" evidence="4">
    <location>
        <begin position="251"/>
        <end position="286"/>
    </location>
</feature>
<keyword evidence="3" id="KW-0808">Transferase</keyword>
<dbReference type="GO" id="GO:0008194">
    <property type="term" value="F:UDP-glycosyltransferase activity"/>
    <property type="evidence" value="ECO:0007669"/>
    <property type="project" value="InterPro"/>
</dbReference>
<dbReference type="InParanoid" id="B4N6A2"/>
<sequence>MPEYIEEFMEQFLDGIIYINLPYIDLMNGLGPNAVIQMINSYPDCGFIWNAHGLAELPEKIPNLLMCDNINQHDILAQPQIKAFLNHGDSFSLQDAIYYAVPLIVLPLILEEFNNAQRIKERELGVVLTPSEFTLDSFIKPLKSVLNDATYTDALYQAQIKFRNRQQRPVELAIWHAEQLISEPQMYKYLAQPDTVGQNYFVIHSLDILILPLFVLITFVLNLVYLIYQIYEGYKLEKVPKKLSEKQKKLIKDKKNSKTNVPKKEEAGETTIGAAESKDSLKPKDE</sequence>
<dbReference type="InterPro" id="IPR002213">
    <property type="entry name" value="UDP_glucos_trans"/>
</dbReference>
<dbReference type="SUPFAM" id="SSF53756">
    <property type="entry name" value="UDP-Glycosyltransferase/glycogen phosphorylase"/>
    <property type="match status" value="1"/>
</dbReference>
<dbReference type="EMBL" id="CH964154">
    <property type="protein sequence ID" value="EDW79891.2"/>
    <property type="molecule type" value="Genomic_DNA"/>
</dbReference>
<name>B4N6A2_DROWI</name>
<feature type="transmembrane region" description="Helical" evidence="5">
    <location>
        <begin position="208"/>
        <end position="228"/>
    </location>
</feature>
<evidence type="ECO:0000256" key="3">
    <source>
        <dbReference type="ARBA" id="ARBA00022679"/>
    </source>
</evidence>
<evidence type="ECO:0000256" key="1">
    <source>
        <dbReference type="ARBA" id="ARBA00009995"/>
    </source>
</evidence>
<gene>
    <name evidence="6" type="primary">Dwil\GK17775</name>
    <name evidence="6" type="ORF">Dwil_GK17775</name>
</gene>
<feature type="compositionally biased region" description="Basic and acidic residues" evidence="4">
    <location>
        <begin position="276"/>
        <end position="286"/>
    </location>
</feature>
<evidence type="ECO:0008006" key="8">
    <source>
        <dbReference type="Google" id="ProtNLM"/>
    </source>
</evidence>
<dbReference type="PANTHER" id="PTHR48043:SF114">
    <property type="entry name" value="IP04436P-RELATED"/>
    <property type="match status" value="1"/>
</dbReference>
<keyword evidence="2" id="KW-0328">Glycosyltransferase</keyword>
<evidence type="ECO:0000256" key="4">
    <source>
        <dbReference type="SAM" id="MobiDB-lite"/>
    </source>
</evidence>
<dbReference type="Pfam" id="PF00201">
    <property type="entry name" value="UDPGT"/>
    <property type="match status" value="1"/>
</dbReference>
<keyword evidence="5" id="KW-0472">Membrane</keyword>
<dbReference type="HOGENOM" id="CLU_035277_0_0_1"/>
<dbReference type="OrthoDB" id="5835829at2759"/>
<dbReference type="STRING" id="7260.B4N6A2"/>
<keyword evidence="7" id="KW-1185">Reference proteome</keyword>
<dbReference type="eggNOG" id="KOG1192">
    <property type="taxonomic scope" value="Eukaryota"/>
</dbReference>
<evidence type="ECO:0000313" key="6">
    <source>
        <dbReference type="EMBL" id="EDW79891.2"/>
    </source>
</evidence>
<keyword evidence="5" id="KW-0812">Transmembrane</keyword>